<dbReference type="InterPro" id="IPR013647">
    <property type="entry name" value="OligopepF_N_dom"/>
</dbReference>
<dbReference type="SUPFAM" id="SSF55486">
    <property type="entry name" value="Metalloproteases ('zincins'), catalytic domain"/>
    <property type="match status" value="1"/>
</dbReference>
<dbReference type="GO" id="GO:0046872">
    <property type="term" value="F:metal ion binding"/>
    <property type="evidence" value="ECO:0007669"/>
    <property type="project" value="UniProtKB-UniRule"/>
</dbReference>
<dbReference type="Gene3D" id="1.10.1370.20">
    <property type="entry name" value="Oligoendopeptidase f, C-terminal domain"/>
    <property type="match status" value="1"/>
</dbReference>
<evidence type="ECO:0000313" key="10">
    <source>
        <dbReference type="Proteomes" id="UP000182835"/>
    </source>
</evidence>
<comment type="similarity">
    <text evidence="6">Belongs to the peptidase M3B family.</text>
</comment>
<evidence type="ECO:0000256" key="1">
    <source>
        <dbReference type="ARBA" id="ARBA00022670"/>
    </source>
</evidence>
<dbReference type="PANTHER" id="PTHR11804">
    <property type="entry name" value="PROTEASE M3 THIMET OLIGOPEPTIDASE-RELATED"/>
    <property type="match status" value="1"/>
</dbReference>
<dbReference type="Pfam" id="PF08439">
    <property type="entry name" value="Peptidase_M3_N"/>
    <property type="match status" value="1"/>
</dbReference>
<keyword evidence="1 6" id="KW-0645">Protease</keyword>
<dbReference type="AlphaFoldDB" id="A0A1L8R776"/>
<dbReference type="EC" id="3.4.24.-" evidence="6"/>
<keyword evidence="3 6" id="KW-0378">Hydrolase</keyword>
<evidence type="ECO:0000256" key="3">
    <source>
        <dbReference type="ARBA" id="ARBA00022801"/>
    </source>
</evidence>
<dbReference type="EMBL" id="JXKG01000006">
    <property type="protein sequence ID" value="OJG15614.1"/>
    <property type="molecule type" value="Genomic_DNA"/>
</dbReference>
<sequence>MATKQLPTRESLPVEMTWDLTPIFADDQAFDTAFAALKEELKQADHYKGTLQEGATAFLQALEFCLDIYRKLETLYVYSHLKNDQDTGNTVYQGLYARASSLFAEASAAVSWFEPEVLTLSDEQIWSYFNQEPKLAIYRHYIKQMVDNRAHVLPAEQEELLAGSSEIFGAADDIFSVLNNADLVFPTIEGSDGEKIQLSHGVYGQLMESTDPAVRKAAFEGLYSVYKQFRNTFAQTLSSHVKGHNFKAKVRKYASAREASLSNNHIPESVYDTLVEVVNQHLPLLHRYVALRKKLLATDTLHMYDMYTPILGEAPIQYTYEEAVEKAKEALKIMGPEYNDIVAKAFSSRWIDVIENKGKRSGAYSSGAYDTAPYILMNWHDTLDQLFTLVHEMGHSVHSYFTRSNQPFVYGDYSIFLAEIASTTNENILTEYLLETEKDPKVRAYILNHYLDGFKGTIFRQTQFAEFEHFIHTEDAKGIPLTSEYLSDYYGKLNAKYYGPEVEEDEEIKLEWSRIPHFYYNYYVYQYATGFSAASSLAKKILAKEDGALDHYLNYLKAGNSDYPIEVMKKAGVDMTKADYIEDAMKMFEQRLTELEALVEKL</sequence>
<dbReference type="GO" id="GO:0006508">
    <property type="term" value="P:proteolysis"/>
    <property type="evidence" value="ECO:0007669"/>
    <property type="project" value="UniProtKB-KW"/>
</dbReference>
<feature type="domain" description="Oligopeptidase F N-terminal" evidence="8">
    <location>
        <begin position="116"/>
        <end position="185"/>
    </location>
</feature>
<comment type="function">
    <text evidence="6">Has oligopeptidase activity and degrades a variety of small bioactive peptides.</text>
</comment>
<accession>A0A1L8R776</accession>
<dbReference type="InterPro" id="IPR045090">
    <property type="entry name" value="Pept_M3A_M3B"/>
</dbReference>
<dbReference type="PANTHER" id="PTHR11804:SF84">
    <property type="entry name" value="SACCHAROLYSIN"/>
    <property type="match status" value="1"/>
</dbReference>
<evidence type="ECO:0000256" key="4">
    <source>
        <dbReference type="ARBA" id="ARBA00022833"/>
    </source>
</evidence>
<dbReference type="GO" id="GO:0004222">
    <property type="term" value="F:metalloendopeptidase activity"/>
    <property type="evidence" value="ECO:0007669"/>
    <property type="project" value="UniProtKB-UniRule"/>
</dbReference>
<dbReference type="CDD" id="cd09608">
    <property type="entry name" value="M3B_PepF"/>
    <property type="match status" value="1"/>
</dbReference>
<dbReference type="STRING" id="317010.RU96_GL002163"/>
<comment type="caution">
    <text evidence="9">The sequence shown here is derived from an EMBL/GenBank/DDBJ whole genome shotgun (WGS) entry which is preliminary data.</text>
</comment>
<dbReference type="Gene3D" id="1.10.287.830">
    <property type="entry name" value="putative peptidase helix hairpin domain like"/>
    <property type="match status" value="1"/>
</dbReference>
<reference evidence="9 10" key="1">
    <citation type="submission" date="2014-12" db="EMBL/GenBank/DDBJ databases">
        <title>Draft genome sequences of 29 type strains of Enterococci.</title>
        <authorList>
            <person name="Zhong Z."/>
            <person name="Sun Z."/>
            <person name="Liu W."/>
            <person name="Zhang W."/>
            <person name="Zhang H."/>
        </authorList>
    </citation>
    <scope>NUCLEOTIDE SEQUENCE [LARGE SCALE GENOMIC DNA]</scope>
    <source>
        <strain evidence="9 10">DSM 21207</strain>
    </source>
</reference>
<evidence type="ECO:0000259" key="8">
    <source>
        <dbReference type="Pfam" id="PF08439"/>
    </source>
</evidence>
<dbReference type="GO" id="GO:0006518">
    <property type="term" value="P:peptide metabolic process"/>
    <property type="evidence" value="ECO:0007669"/>
    <property type="project" value="TreeGrafter"/>
</dbReference>
<evidence type="ECO:0000259" key="7">
    <source>
        <dbReference type="Pfam" id="PF01432"/>
    </source>
</evidence>
<dbReference type="NCBIfam" id="TIGR00181">
    <property type="entry name" value="pepF"/>
    <property type="match status" value="1"/>
</dbReference>
<dbReference type="Pfam" id="PF01432">
    <property type="entry name" value="Peptidase_M3"/>
    <property type="match status" value="1"/>
</dbReference>
<organism evidence="9 10">
    <name type="scientific">Enterococcus canintestini</name>
    <dbReference type="NCBI Taxonomy" id="317010"/>
    <lineage>
        <taxon>Bacteria</taxon>
        <taxon>Bacillati</taxon>
        <taxon>Bacillota</taxon>
        <taxon>Bacilli</taxon>
        <taxon>Lactobacillales</taxon>
        <taxon>Enterococcaceae</taxon>
        <taxon>Enterococcus</taxon>
    </lineage>
</organism>
<protein>
    <recommendedName>
        <fullName evidence="6">Oligopeptidase F</fullName>
        <ecNumber evidence="6">3.4.24.-</ecNumber>
    </recommendedName>
</protein>
<dbReference type="Gene3D" id="1.20.140.70">
    <property type="entry name" value="Oligopeptidase f, N-terminal domain"/>
    <property type="match status" value="1"/>
</dbReference>
<keyword evidence="4 6" id="KW-0862">Zinc</keyword>
<proteinExistence type="inferred from homology"/>
<dbReference type="RefSeq" id="WP_071864503.1">
    <property type="nucleotide sequence ID" value="NZ_JBHLVQ010000032.1"/>
</dbReference>
<dbReference type="InterPro" id="IPR001567">
    <property type="entry name" value="Pept_M3A_M3B_dom"/>
</dbReference>
<evidence type="ECO:0000313" key="9">
    <source>
        <dbReference type="EMBL" id="OJG15614.1"/>
    </source>
</evidence>
<feature type="domain" description="Peptidase M3A/M3B catalytic" evidence="7">
    <location>
        <begin position="206"/>
        <end position="586"/>
    </location>
</feature>
<evidence type="ECO:0000256" key="5">
    <source>
        <dbReference type="ARBA" id="ARBA00023049"/>
    </source>
</evidence>
<name>A0A1L8R776_9ENTE</name>
<dbReference type="InterPro" id="IPR004438">
    <property type="entry name" value="Peptidase_M3B"/>
</dbReference>
<keyword evidence="2 6" id="KW-0479">Metal-binding</keyword>
<dbReference type="InterPro" id="IPR042088">
    <property type="entry name" value="OligoPept_F_C"/>
</dbReference>
<dbReference type="OrthoDB" id="9766487at2"/>
<gene>
    <name evidence="9" type="ORF">RU96_GL002163</name>
</gene>
<comment type="cofactor">
    <cofactor evidence="6">
        <name>Zn(2+)</name>
        <dbReference type="ChEBI" id="CHEBI:29105"/>
    </cofactor>
    <text evidence="6">Binds 1 zinc ion.</text>
</comment>
<keyword evidence="5 6" id="KW-0482">Metalloprotease</keyword>
<evidence type="ECO:0000256" key="2">
    <source>
        <dbReference type="ARBA" id="ARBA00022723"/>
    </source>
</evidence>
<dbReference type="Proteomes" id="UP000182835">
    <property type="component" value="Unassembled WGS sequence"/>
</dbReference>
<evidence type="ECO:0000256" key="6">
    <source>
        <dbReference type="RuleBase" id="RU368091"/>
    </source>
</evidence>